<evidence type="ECO:0000313" key="7">
    <source>
        <dbReference type="EMBL" id="KAJ3642154.1"/>
    </source>
</evidence>
<evidence type="ECO:0000256" key="4">
    <source>
        <dbReference type="ARBA" id="ARBA00022989"/>
    </source>
</evidence>
<keyword evidence="8" id="KW-1185">Reference proteome</keyword>
<accession>A0AA38HR61</accession>
<feature type="transmembrane region" description="Helical" evidence="6">
    <location>
        <begin position="91"/>
        <end position="111"/>
    </location>
</feature>
<feature type="transmembrane region" description="Helical" evidence="6">
    <location>
        <begin position="6"/>
        <end position="36"/>
    </location>
</feature>
<comment type="caution">
    <text evidence="7">The sequence shown here is derived from an EMBL/GenBank/DDBJ whole genome shotgun (WGS) entry which is preliminary data.</text>
</comment>
<reference evidence="7" key="1">
    <citation type="journal article" date="2023" name="G3 (Bethesda)">
        <title>Whole genome assemblies of Zophobas morio and Tenebrio molitor.</title>
        <authorList>
            <person name="Kaur S."/>
            <person name="Stinson S.A."/>
            <person name="diCenzo G.C."/>
        </authorList>
    </citation>
    <scope>NUCLEOTIDE SEQUENCE</scope>
    <source>
        <strain evidence="7">QUZm001</strain>
    </source>
</reference>
<evidence type="ECO:0000256" key="1">
    <source>
        <dbReference type="ARBA" id="ARBA00004141"/>
    </source>
</evidence>
<comment type="subcellular location">
    <subcellularLocation>
        <location evidence="1">Membrane</location>
        <topology evidence="1">Multi-pass membrane protein</topology>
    </subcellularLocation>
</comment>
<gene>
    <name evidence="7" type="ORF">Zmor_024963</name>
</gene>
<evidence type="ECO:0000256" key="3">
    <source>
        <dbReference type="ARBA" id="ARBA00022692"/>
    </source>
</evidence>
<feature type="non-terminal residue" evidence="7">
    <location>
        <position position="1"/>
    </location>
</feature>
<organism evidence="7 8">
    <name type="scientific">Zophobas morio</name>
    <dbReference type="NCBI Taxonomy" id="2755281"/>
    <lineage>
        <taxon>Eukaryota</taxon>
        <taxon>Metazoa</taxon>
        <taxon>Ecdysozoa</taxon>
        <taxon>Arthropoda</taxon>
        <taxon>Hexapoda</taxon>
        <taxon>Insecta</taxon>
        <taxon>Pterygota</taxon>
        <taxon>Neoptera</taxon>
        <taxon>Endopterygota</taxon>
        <taxon>Coleoptera</taxon>
        <taxon>Polyphaga</taxon>
        <taxon>Cucujiformia</taxon>
        <taxon>Tenebrionidae</taxon>
        <taxon>Zophobas</taxon>
    </lineage>
</organism>
<dbReference type="Proteomes" id="UP001168821">
    <property type="component" value="Unassembled WGS sequence"/>
</dbReference>
<keyword evidence="4 6" id="KW-1133">Transmembrane helix</keyword>
<dbReference type="InterPro" id="IPR018801">
    <property type="entry name" value="TM129"/>
</dbReference>
<dbReference type="PANTHER" id="PTHR31322">
    <property type="entry name" value="E3 UBIQUITIN-PROTEIN LIGASE TM129"/>
    <property type="match status" value="1"/>
</dbReference>
<dbReference type="GO" id="GO:0016020">
    <property type="term" value="C:membrane"/>
    <property type="evidence" value="ECO:0007669"/>
    <property type="project" value="UniProtKB-SubCell"/>
</dbReference>
<evidence type="ECO:0000256" key="5">
    <source>
        <dbReference type="ARBA" id="ARBA00023136"/>
    </source>
</evidence>
<name>A0AA38HR61_9CUCU</name>
<feature type="transmembrane region" description="Helical" evidence="6">
    <location>
        <begin position="56"/>
        <end position="79"/>
    </location>
</feature>
<proteinExistence type="inferred from homology"/>
<sequence length="263" mass="29970">MSDEVIFSLFYLILSFCIVYPPVEFVSAGFTIPSLFSRVLGSEDENFVSYHIKRTIVTLGVYSILPLGYIIALFASELFENVSTLIVSGSLFWKIFFTTSLALPVLALYQIRNWMIDDFKYHPIAINLGKFCNNNNRDWKSVASDINAEFRRIDKICVRTNSLIKVIATENWILKVTPFTVLTAHQSDASLVVQKADTHQISLQTTSETQYLSIEVKSGRQNVDSFVIRINASDFKDLEDRIARDITIPANVKFHKTVMEQFV</sequence>
<dbReference type="GO" id="GO:0061630">
    <property type="term" value="F:ubiquitin protein ligase activity"/>
    <property type="evidence" value="ECO:0007669"/>
    <property type="project" value="InterPro"/>
</dbReference>
<evidence type="ECO:0000313" key="8">
    <source>
        <dbReference type="Proteomes" id="UP001168821"/>
    </source>
</evidence>
<dbReference type="AlphaFoldDB" id="A0AA38HR61"/>
<dbReference type="PANTHER" id="PTHR31322:SF2">
    <property type="entry name" value="E3 UBIQUITIN-PROTEIN LIGASE TM129"/>
    <property type="match status" value="1"/>
</dbReference>
<protein>
    <submittedName>
        <fullName evidence="7">Uncharacterized protein</fullName>
    </submittedName>
</protein>
<keyword evidence="3 6" id="KW-0812">Transmembrane</keyword>
<comment type="similarity">
    <text evidence="2">Belongs to the TMEM129 family.</text>
</comment>
<dbReference type="EMBL" id="JALNTZ010000008">
    <property type="protein sequence ID" value="KAJ3642154.1"/>
    <property type="molecule type" value="Genomic_DNA"/>
</dbReference>
<dbReference type="Pfam" id="PF10272">
    <property type="entry name" value="Tmpp129"/>
    <property type="match status" value="1"/>
</dbReference>
<dbReference type="GO" id="GO:0016567">
    <property type="term" value="P:protein ubiquitination"/>
    <property type="evidence" value="ECO:0007669"/>
    <property type="project" value="InterPro"/>
</dbReference>
<evidence type="ECO:0000256" key="2">
    <source>
        <dbReference type="ARBA" id="ARBA00007332"/>
    </source>
</evidence>
<dbReference type="GO" id="GO:0005783">
    <property type="term" value="C:endoplasmic reticulum"/>
    <property type="evidence" value="ECO:0007669"/>
    <property type="project" value="TreeGrafter"/>
</dbReference>
<evidence type="ECO:0000256" key="6">
    <source>
        <dbReference type="SAM" id="Phobius"/>
    </source>
</evidence>
<keyword evidence="5 6" id="KW-0472">Membrane</keyword>